<evidence type="ECO:0000313" key="3">
    <source>
        <dbReference type="EMBL" id="MBM7470888.1"/>
    </source>
</evidence>
<comment type="caution">
    <text evidence="3">The sequence shown here is derived from an EMBL/GenBank/DDBJ whole genome shotgun (WGS) entry which is preliminary data.</text>
</comment>
<evidence type="ECO:0000259" key="2">
    <source>
        <dbReference type="SMART" id="SM00903"/>
    </source>
</evidence>
<dbReference type="Gene3D" id="2.30.110.10">
    <property type="entry name" value="Electron Transport, Fmn-binding Protein, Chain A"/>
    <property type="match status" value="1"/>
</dbReference>
<dbReference type="Pfam" id="PF01613">
    <property type="entry name" value="Flavin_Reduct"/>
    <property type="match status" value="1"/>
</dbReference>
<evidence type="ECO:0000313" key="4">
    <source>
        <dbReference type="Proteomes" id="UP000776164"/>
    </source>
</evidence>
<feature type="domain" description="Flavin reductase like" evidence="2">
    <location>
        <begin position="23"/>
        <end position="169"/>
    </location>
</feature>
<dbReference type="PANTHER" id="PTHR30466:SF1">
    <property type="entry name" value="FMN REDUCTASE (NADH) RUTF"/>
    <property type="match status" value="1"/>
</dbReference>
<gene>
    <name evidence="3" type="ORF">JOE66_000522</name>
</gene>
<protein>
    <submittedName>
        <fullName evidence="3">Flavin reductase (DIM6/NTAB) family NADH-FMN oxidoreductase RutF</fullName>
    </submittedName>
</protein>
<reference evidence="3 4" key="1">
    <citation type="submission" date="2021-01" db="EMBL/GenBank/DDBJ databases">
        <title>Sequencing the genomes of 1000 actinobacteria strains.</title>
        <authorList>
            <person name="Klenk H.-P."/>
        </authorList>
    </citation>
    <scope>NUCLEOTIDE SEQUENCE [LARGE SCALE GENOMIC DNA]</scope>
    <source>
        <strain evidence="3 4">DSM 13057</strain>
    </source>
</reference>
<dbReference type="Proteomes" id="UP000776164">
    <property type="component" value="Unassembled WGS sequence"/>
</dbReference>
<name>A0ABS2L1D4_9MICO</name>
<keyword evidence="4" id="KW-1185">Reference proteome</keyword>
<dbReference type="InterPro" id="IPR002563">
    <property type="entry name" value="Flavin_Rdtase-like_dom"/>
</dbReference>
<dbReference type="InterPro" id="IPR050268">
    <property type="entry name" value="NADH-dep_flavin_reductase"/>
</dbReference>
<dbReference type="EMBL" id="JAFBBU010000001">
    <property type="protein sequence ID" value="MBM7470888.1"/>
    <property type="molecule type" value="Genomic_DNA"/>
</dbReference>
<dbReference type="RefSeq" id="WP_205106578.1">
    <property type="nucleotide sequence ID" value="NZ_BAAAHT010000018.1"/>
</dbReference>
<dbReference type="SMART" id="SM00903">
    <property type="entry name" value="Flavin_Reduct"/>
    <property type="match status" value="1"/>
</dbReference>
<organism evidence="3 4">
    <name type="scientific">Subtercola frigoramans</name>
    <dbReference type="NCBI Taxonomy" id="120298"/>
    <lineage>
        <taxon>Bacteria</taxon>
        <taxon>Bacillati</taxon>
        <taxon>Actinomycetota</taxon>
        <taxon>Actinomycetes</taxon>
        <taxon>Micrococcales</taxon>
        <taxon>Microbacteriaceae</taxon>
        <taxon>Subtercola</taxon>
    </lineage>
</organism>
<dbReference type="InterPro" id="IPR012349">
    <property type="entry name" value="Split_barrel_FMN-bd"/>
</dbReference>
<keyword evidence="1" id="KW-0560">Oxidoreductase</keyword>
<sequence length="177" mass="19197">MIKENYDPLTEAVLSADEFKNAFRDHPAGVAVITADAGDGPVALTATSVASVSAEPPLIMFSVSAISSSTPTIRRARTVVVHLLSAEQLHIAKLGATSGVDRFADRTLWDVLPTGETYFPQARTWIRARVLNQMQAGGSSIVLVEALEAKPQEPAETDPLVYHNRAWHRLGDHSRIE</sequence>
<accession>A0ABS2L1D4</accession>
<evidence type="ECO:0000256" key="1">
    <source>
        <dbReference type="ARBA" id="ARBA00023002"/>
    </source>
</evidence>
<dbReference type="SUPFAM" id="SSF50475">
    <property type="entry name" value="FMN-binding split barrel"/>
    <property type="match status" value="1"/>
</dbReference>
<proteinExistence type="predicted"/>
<dbReference type="PANTHER" id="PTHR30466">
    <property type="entry name" value="FLAVIN REDUCTASE"/>
    <property type="match status" value="1"/>
</dbReference>